<dbReference type="EMBL" id="BTGC01000008">
    <property type="protein sequence ID" value="GMM52119.1"/>
    <property type="molecule type" value="Genomic_DNA"/>
</dbReference>
<comment type="caution">
    <text evidence="13">The sequence shown here is derived from an EMBL/GenBank/DDBJ whole genome shotgun (WGS) entry which is preliminary data.</text>
</comment>
<evidence type="ECO:0000259" key="12">
    <source>
        <dbReference type="Pfam" id="PF03908"/>
    </source>
</evidence>
<keyword evidence="2" id="KW-0813">Transport</keyword>
<dbReference type="InterPro" id="IPR005606">
    <property type="entry name" value="Sec20"/>
</dbReference>
<comment type="subcellular location">
    <subcellularLocation>
        <location evidence="1">Endoplasmic reticulum membrane</location>
        <topology evidence="1">Single-pass type IV membrane protein</topology>
    </subcellularLocation>
</comment>
<organism evidence="13 14">
    <name type="scientific">Starmerella bacillaris</name>
    <name type="common">Yeast</name>
    <name type="synonym">Candida zemplinina</name>
    <dbReference type="NCBI Taxonomy" id="1247836"/>
    <lineage>
        <taxon>Eukaryota</taxon>
        <taxon>Fungi</taxon>
        <taxon>Dikarya</taxon>
        <taxon>Ascomycota</taxon>
        <taxon>Saccharomycotina</taxon>
        <taxon>Dipodascomycetes</taxon>
        <taxon>Dipodascales</taxon>
        <taxon>Trichomonascaceae</taxon>
        <taxon>Starmerella</taxon>
    </lineage>
</organism>
<evidence type="ECO:0000313" key="14">
    <source>
        <dbReference type="Proteomes" id="UP001362899"/>
    </source>
</evidence>
<evidence type="ECO:0000256" key="10">
    <source>
        <dbReference type="SAM" id="MobiDB-lite"/>
    </source>
</evidence>
<reference evidence="13 14" key="1">
    <citation type="journal article" date="2023" name="Elife">
        <title>Identification of key yeast species and microbe-microbe interactions impacting larval growth of Drosophila in the wild.</title>
        <authorList>
            <person name="Mure A."/>
            <person name="Sugiura Y."/>
            <person name="Maeda R."/>
            <person name="Honda K."/>
            <person name="Sakurai N."/>
            <person name="Takahashi Y."/>
            <person name="Watada M."/>
            <person name="Katoh T."/>
            <person name="Gotoh A."/>
            <person name="Gotoh Y."/>
            <person name="Taniguchi I."/>
            <person name="Nakamura K."/>
            <person name="Hayashi T."/>
            <person name="Katayama T."/>
            <person name="Uemura T."/>
            <person name="Hattori Y."/>
        </authorList>
    </citation>
    <scope>NUCLEOTIDE SEQUENCE [LARGE SCALE GENOMIC DNA]</scope>
    <source>
        <strain evidence="13 14">SB-73</strain>
    </source>
</reference>
<comment type="similarity">
    <text evidence="9">Belongs to the SEC20 family.</text>
</comment>
<proteinExistence type="inferred from homology"/>
<name>A0AAV5RKS0_STABA</name>
<evidence type="ECO:0000256" key="8">
    <source>
        <dbReference type="ARBA" id="ARBA00023136"/>
    </source>
</evidence>
<gene>
    <name evidence="13" type="ORF">DASB73_030820</name>
</gene>
<dbReference type="GO" id="GO:0031201">
    <property type="term" value="C:SNARE complex"/>
    <property type="evidence" value="ECO:0007669"/>
    <property type="project" value="TreeGrafter"/>
</dbReference>
<evidence type="ECO:0000256" key="9">
    <source>
        <dbReference type="ARBA" id="ARBA00037934"/>
    </source>
</evidence>
<evidence type="ECO:0000313" key="13">
    <source>
        <dbReference type="EMBL" id="GMM52119.1"/>
    </source>
</evidence>
<protein>
    <submittedName>
        <fullName evidence="13">Sec20 protein</fullName>
    </submittedName>
</protein>
<dbReference type="GO" id="GO:0006890">
    <property type="term" value="P:retrograde vesicle-mediated transport, Golgi to endoplasmic reticulum"/>
    <property type="evidence" value="ECO:0007669"/>
    <property type="project" value="InterPro"/>
</dbReference>
<keyword evidence="7" id="KW-0175">Coiled coil</keyword>
<feature type="region of interest" description="Disordered" evidence="10">
    <location>
        <begin position="362"/>
        <end position="382"/>
    </location>
</feature>
<accession>A0AAV5RKS0</accession>
<evidence type="ECO:0000256" key="4">
    <source>
        <dbReference type="ARBA" id="ARBA00022824"/>
    </source>
</evidence>
<keyword evidence="14" id="KW-1185">Reference proteome</keyword>
<evidence type="ECO:0000256" key="2">
    <source>
        <dbReference type="ARBA" id="ARBA00022448"/>
    </source>
</evidence>
<feature type="domain" description="Sec20 C-terminal" evidence="12">
    <location>
        <begin position="123"/>
        <end position="214"/>
    </location>
</feature>
<keyword evidence="8 11" id="KW-0472">Membrane</keyword>
<feature type="transmembrane region" description="Helical" evidence="11">
    <location>
        <begin position="193"/>
        <end position="211"/>
    </location>
</feature>
<evidence type="ECO:0000256" key="1">
    <source>
        <dbReference type="ARBA" id="ARBA00004163"/>
    </source>
</evidence>
<feature type="compositionally biased region" description="Polar residues" evidence="10">
    <location>
        <begin position="363"/>
        <end position="372"/>
    </location>
</feature>
<sequence length="382" mass="41919">MGELGLDEEQIRILKLIEDLKSSSLSISEQSSQVAKIVTAIQQLADKDEEHRLLTGANDDSTFIILARRRLLEAQKTSLDNFGNRISALNSRKSVSTPSDTTDNYESSSEFVGNNLQRSMQESKSTQITEVLQRMHLMAQEEITKSEMNIEELDMSSKVLTELTNQYSAVDVLLNGSRALVKVLDEADRKDRIMMYLSMGFLATVLVYIIYRRILSGPIKLALWAVLRVLGLAKWGAKFYSNGSTPKITKSVSSEVAASATSFVAASVASSVTASAALVVSSFTTSSTFRSFKETEFIKSNYVSHSETLVSSVISEPVEKLEDTHRLPNEISSSTCIAENNVAETVHSALNTLDDAGFHDSNVHTLASTPESADNYPTHAEL</sequence>
<dbReference type="GO" id="GO:0005789">
    <property type="term" value="C:endoplasmic reticulum membrane"/>
    <property type="evidence" value="ECO:0007669"/>
    <property type="project" value="UniProtKB-SubCell"/>
</dbReference>
<dbReference type="Pfam" id="PF03908">
    <property type="entry name" value="Sec20"/>
    <property type="match status" value="1"/>
</dbReference>
<dbReference type="AlphaFoldDB" id="A0AAV5RKS0"/>
<dbReference type="Proteomes" id="UP001362899">
    <property type="component" value="Unassembled WGS sequence"/>
</dbReference>
<evidence type="ECO:0000256" key="6">
    <source>
        <dbReference type="ARBA" id="ARBA00022989"/>
    </source>
</evidence>
<evidence type="ECO:0000256" key="3">
    <source>
        <dbReference type="ARBA" id="ARBA00022692"/>
    </source>
</evidence>
<dbReference type="PANTHER" id="PTHR12825">
    <property type="entry name" value="BNIP1-RELATED"/>
    <property type="match status" value="1"/>
</dbReference>
<dbReference type="InterPro" id="IPR056173">
    <property type="entry name" value="Sec20_C"/>
</dbReference>
<keyword evidence="3 11" id="KW-0812">Transmembrane</keyword>
<dbReference type="GO" id="GO:0005484">
    <property type="term" value="F:SNAP receptor activity"/>
    <property type="evidence" value="ECO:0007669"/>
    <property type="project" value="InterPro"/>
</dbReference>
<evidence type="ECO:0000256" key="5">
    <source>
        <dbReference type="ARBA" id="ARBA00022892"/>
    </source>
</evidence>
<keyword evidence="5" id="KW-0931">ER-Golgi transport</keyword>
<evidence type="ECO:0000256" key="7">
    <source>
        <dbReference type="ARBA" id="ARBA00023054"/>
    </source>
</evidence>
<keyword evidence="6 11" id="KW-1133">Transmembrane helix</keyword>
<evidence type="ECO:0000256" key="11">
    <source>
        <dbReference type="SAM" id="Phobius"/>
    </source>
</evidence>
<dbReference type="PANTHER" id="PTHR12825:SF0">
    <property type="entry name" value="VESICLE TRANSPORT PROTEIN SEC20"/>
    <property type="match status" value="1"/>
</dbReference>
<keyword evidence="4" id="KW-0256">Endoplasmic reticulum</keyword>